<keyword evidence="2 6" id="KW-0285">Flavoprotein</keyword>
<keyword evidence="4 6" id="KW-0560">Oxidoreductase</keyword>
<dbReference type="EMBL" id="ATMH01006572">
    <property type="protein sequence ID" value="EPY25671.1"/>
    <property type="molecule type" value="Genomic_DNA"/>
</dbReference>
<dbReference type="SUPFAM" id="SSF69000">
    <property type="entry name" value="FAD-dependent thiol oxidase"/>
    <property type="match status" value="1"/>
</dbReference>
<feature type="compositionally biased region" description="Gly residues" evidence="7">
    <location>
        <begin position="236"/>
        <end position="245"/>
    </location>
</feature>
<dbReference type="OrthoDB" id="17199at2759"/>
<keyword evidence="5" id="KW-1015">Disulfide bond</keyword>
<gene>
    <name evidence="9" type="ORF">STCU_06572</name>
</gene>
<dbReference type="InterPro" id="IPR036774">
    <property type="entry name" value="ERV/ALR_sulphydryl_oxid_sf"/>
</dbReference>
<comment type="cofactor">
    <cofactor evidence="1 6">
        <name>FAD</name>
        <dbReference type="ChEBI" id="CHEBI:57692"/>
    </cofactor>
</comment>
<dbReference type="InterPro" id="IPR017905">
    <property type="entry name" value="ERV/ALR_sulphydryl_oxidase"/>
</dbReference>
<protein>
    <recommendedName>
        <fullName evidence="6">Sulfhydryl oxidase</fullName>
        <ecNumber evidence="6">1.8.3.2</ecNumber>
    </recommendedName>
</protein>
<feature type="compositionally biased region" description="Low complexity" evidence="7">
    <location>
        <begin position="186"/>
        <end position="196"/>
    </location>
</feature>
<keyword evidence="3 6" id="KW-0274">FAD</keyword>
<name>S9VF64_9TRYP</name>
<dbReference type="PANTHER" id="PTHR12645:SF0">
    <property type="entry name" value="FAD-LINKED SULFHYDRYL OXIDASE ALR"/>
    <property type="match status" value="1"/>
</dbReference>
<feature type="region of interest" description="Disordered" evidence="7">
    <location>
        <begin position="110"/>
        <end position="251"/>
    </location>
</feature>
<organism evidence="9 10">
    <name type="scientific">Strigomonas culicis</name>
    <dbReference type="NCBI Taxonomy" id="28005"/>
    <lineage>
        <taxon>Eukaryota</taxon>
        <taxon>Discoba</taxon>
        <taxon>Euglenozoa</taxon>
        <taxon>Kinetoplastea</taxon>
        <taxon>Metakinetoplastina</taxon>
        <taxon>Trypanosomatida</taxon>
        <taxon>Trypanosomatidae</taxon>
        <taxon>Strigomonadinae</taxon>
        <taxon>Strigomonas</taxon>
    </lineage>
</organism>
<dbReference type="Pfam" id="PF04777">
    <property type="entry name" value="Evr1_Alr"/>
    <property type="match status" value="1"/>
</dbReference>
<evidence type="ECO:0000256" key="5">
    <source>
        <dbReference type="ARBA" id="ARBA00023157"/>
    </source>
</evidence>
<evidence type="ECO:0000256" key="2">
    <source>
        <dbReference type="ARBA" id="ARBA00022630"/>
    </source>
</evidence>
<reference evidence="9 10" key="1">
    <citation type="journal article" date="2013" name="PLoS ONE">
        <title>Predicting the Proteins of Angomonas deanei, Strigomonas culicis and Their Respective Endosymbionts Reveals New Aspects of the Trypanosomatidae Family.</title>
        <authorList>
            <person name="Motta M.C."/>
            <person name="Martins A.C."/>
            <person name="de Souza S.S."/>
            <person name="Catta-Preta C.M."/>
            <person name="Silva R."/>
            <person name="Klein C.C."/>
            <person name="de Almeida L.G."/>
            <person name="de Lima Cunha O."/>
            <person name="Ciapina L.P."/>
            <person name="Brocchi M."/>
            <person name="Colabardini A.C."/>
            <person name="de Araujo Lima B."/>
            <person name="Machado C.R."/>
            <person name="de Almeida Soares C.M."/>
            <person name="Probst C.M."/>
            <person name="de Menezes C.B."/>
            <person name="Thompson C.E."/>
            <person name="Bartholomeu D.C."/>
            <person name="Gradia D.F."/>
            <person name="Pavoni D.P."/>
            <person name="Grisard E.C."/>
            <person name="Fantinatti-Garboggini F."/>
            <person name="Marchini F.K."/>
            <person name="Rodrigues-Luiz G.F."/>
            <person name="Wagner G."/>
            <person name="Goldman G.H."/>
            <person name="Fietto J.L."/>
            <person name="Elias M.C."/>
            <person name="Goldman M.H."/>
            <person name="Sagot M.F."/>
            <person name="Pereira M."/>
            <person name="Stoco P.H."/>
            <person name="de Mendonca-Neto R.P."/>
            <person name="Teixeira S.M."/>
            <person name="Maciel T.E."/>
            <person name="de Oliveira Mendes T.A."/>
            <person name="Urmenyi T.P."/>
            <person name="de Souza W."/>
            <person name="Schenkman S."/>
            <person name="de Vasconcelos A.T."/>
        </authorList>
    </citation>
    <scope>NUCLEOTIDE SEQUENCE [LARGE SCALE GENOMIC DNA]</scope>
</reference>
<dbReference type="AlphaFoldDB" id="S9VF64"/>
<dbReference type="Proteomes" id="UP000015354">
    <property type="component" value="Unassembled WGS sequence"/>
</dbReference>
<dbReference type="Gene3D" id="1.20.120.310">
    <property type="entry name" value="ERV/ALR sulfhydryl oxidase domain"/>
    <property type="match status" value="1"/>
</dbReference>
<sequence>MDIEGKCPTPVQLGNSGWDILHSSAAVYPNHPNPEQQEAMRGFLHGMSYVYACNWCAYHMRLYMREHPPDVRDKRHVSRYVCELHNEVNARLGKEQVSCEPEVLLKRWHPGYPDRMEDRPTMEEQVAAAQAKQERERREAAQAQEEAEAQRRRMLFQRGETPRSGDSWRQWERQGEAGGAQHERAAAAPRTDPTAPSTNQSRAAGGSSSKWWGFGGGDSKRIRDPPPANPSAAVKAGGGSSGGGKVADTETDVESVLARLKRCQVYCPEEDQK</sequence>
<evidence type="ECO:0000256" key="1">
    <source>
        <dbReference type="ARBA" id="ARBA00001974"/>
    </source>
</evidence>
<evidence type="ECO:0000256" key="6">
    <source>
        <dbReference type="RuleBase" id="RU371123"/>
    </source>
</evidence>
<dbReference type="PANTHER" id="PTHR12645">
    <property type="entry name" value="ALR/ERV"/>
    <property type="match status" value="1"/>
</dbReference>
<evidence type="ECO:0000313" key="9">
    <source>
        <dbReference type="EMBL" id="EPY25671.1"/>
    </source>
</evidence>
<feature type="domain" description="ERV/ALR sulfhydryl oxidase" evidence="8">
    <location>
        <begin position="6"/>
        <end position="108"/>
    </location>
</feature>
<comment type="caution">
    <text evidence="9">The sequence shown here is derived from an EMBL/GenBank/DDBJ whole genome shotgun (WGS) entry which is preliminary data.</text>
</comment>
<evidence type="ECO:0000256" key="4">
    <source>
        <dbReference type="ARBA" id="ARBA00023002"/>
    </source>
</evidence>
<proteinExistence type="predicted"/>
<feature type="compositionally biased region" description="Basic and acidic residues" evidence="7">
    <location>
        <begin position="112"/>
        <end position="122"/>
    </location>
</feature>
<evidence type="ECO:0000313" key="10">
    <source>
        <dbReference type="Proteomes" id="UP000015354"/>
    </source>
</evidence>
<keyword evidence="10" id="KW-1185">Reference proteome</keyword>
<dbReference type="InterPro" id="IPR039799">
    <property type="entry name" value="ALR/ERV"/>
</dbReference>
<dbReference type="GO" id="GO:0005739">
    <property type="term" value="C:mitochondrion"/>
    <property type="evidence" value="ECO:0007669"/>
    <property type="project" value="TreeGrafter"/>
</dbReference>
<dbReference type="PROSITE" id="PS51324">
    <property type="entry name" value="ERV_ALR"/>
    <property type="match status" value="1"/>
</dbReference>
<dbReference type="GO" id="GO:0016971">
    <property type="term" value="F:flavin-dependent sulfhydryl oxidase activity"/>
    <property type="evidence" value="ECO:0007669"/>
    <property type="project" value="InterPro"/>
</dbReference>
<dbReference type="GO" id="GO:0050660">
    <property type="term" value="F:flavin adenine dinucleotide binding"/>
    <property type="evidence" value="ECO:0007669"/>
    <property type="project" value="TreeGrafter"/>
</dbReference>
<evidence type="ECO:0000256" key="3">
    <source>
        <dbReference type="ARBA" id="ARBA00022827"/>
    </source>
</evidence>
<accession>S9VF64</accession>
<evidence type="ECO:0000256" key="7">
    <source>
        <dbReference type="SAM" id="MobiDB-lite"/>
    </source>
</evidence>
<feature type="compositionally biased region" description="Basic and acidic residues" evidence="7">
    <location>
        <begin position="169"/>
        <end position="185"/>
    </location>
</feature>
<evidence type="ECO:0000259" key="8">
    <source>
        <dbReference type="PROSITE" id="PS51324"/>
    </source>
</evidence>
<dbReference type="EC" id="1.8.3.2" evidence="6"/>
<comment type="catalytic activity">
    <reaction evidence="6">
        <text>2 R'C(R)SH + O2 = R'C(R)S-S(R)CR' + H2O2</text>
        <dbReference type="Rhea" id="RHEA:17357"/>
        <dbReference type="ChEBI" id="CHEBI:15379"/>
        <dbReference type="ChEBI" id="CHEBI:16240"/>
        <dbReference type="ChEBI" id="CHEBI:16520"/>
        <dbReference type="ChEBI" id="CHEBI:17412"/>
        <dbReference type="EC" id="1.8.3.2"/>
    </reaction>
</comment>